<name>A0A1H9CX15_9FLAO</name>
<dbReference type="EMBL" id="FOFN01000001">
    <property type="protein sequence ID" value="SEQ05691.1"/>
    <property type="molecule type" value="Genomic_DNA"/>
</dbReference>
<sequence length="45" mass="5276">MKKICEICQKLKKMNNQISYGIKRITKNGISKRKLVFLTLYLACI</sequence>
<evidence type="ECO:0000313" key="2">
    <source>
        <dbReference type="Proteomes" id="UP000198999"/>
    </source>
</evidence>
<proteinExistence type="predicted"/>
<accession>A0A1H9CX15</accession>
<gene>
    <name evidence="1" type="ORF">SAMN05421824_1045</name>
</gene>
<keyword evidence="2" id="KW-1185">Reference proteome</keyword>
<dbReference type="AlphaFoldDB" id="A0A1H9CX15"/>
<dbReference type="Proteomes" id="UP000198999">
    <property type="component" value="Unassembled WGS sequence"/>
</dbReference>
<organism evidence="1 2">
    <name type="scientific">Hyunsoonleella jejuensis</name>
    <dbReference type="NCBI Taxonomy" id="419940"/>
    <lineage>
        <taxon>Bacteria</taxon>
        <taxon>Pseudomonadati</taxon>
        <taxon>Bacteroidota</taxon>
        <taxon>Flavobacteriia</taxon>
        <taxon>Flavobacteriales</taxon>
        <taxon>Flavobacteriaceae</taxon>
    </lineage>
</organism>
<protein>
    <submittedName>
        <fullName evidence="1">Uncharacterized protein</fullName>
    </submittedName>
</protein>
<reference evidence="1 2" key="1">
    <citation type="submission" date="2016-10" db="EMBL/GenBank/DDBJ databases">
        <authorList>
            <person name="de Groot N.N."/>
        </authorList>
    </citation>
    <scope>NUCLEOTIDE SEQUENCE [LARGE SCALE GENOMIC DNA]</scope>
    <source>
        <strain evidence="1 2">DSM 21035</strain>
    </source>
</reference>
<evidence type="ECO:0000313" key="1">
    <source>
        <dbReference type="EMBL" id="SEQ05691.1"/>
    </source>
</evidence>